<gene>
    <name evidence="3" type="ORF">GCM10010466_29360</name>
</gene>
<dbReference type="RefSeq" id="WP_344859731.1">
    <property type="nucleotide sequence ID" value="NZ_BAAAUT010000021.1"/>
</dbReference>
<evidence type="ECO:0000256" key="2">
    <source>
        <dbReference type="SAM" id="Phobius"/>
    </source>
</evidence>
<reference evidence="4" key="1">
    <citation type="journal article" date="2019" name="Int. J. Syst. Evol. Microbiol.">
        <title>The Global Catalogue of Microorganisms (GCM) 10K type strain sequencing project: providing services to taxonomists for standard genome sequencing and annotation.</title>
        <authorList>
            <consortium name="The Broad Institute Genomics Platform"/>
            <consortium name="The Broad Institute Genome Sequencing Center for Infectious Disease"/>
            <person name="Wu L."/>
            <person name="Ma J."/>
        </authorList>
    </citation>
    <scope>NUCLEOTIDE SEQUENCE [LARGE SCALE GENOMIC DNA]</scope>
    <source>
        <strain evidence="4">JCM 9373</strain>
    </source>
</reference>
<proteinExistence type="predicted"/>
<feature type="transmembrane region" description="Helical" evidence="2">
    <location>
        <begin position="492"/>
        <end position="515"/>
    </location>
</feature>
<comment type="caution">
    <text evidence="3">The sequence shown here is derived from an EMBL/GenBank/DDBJ whole genome shotgun (WGS) entry which is preliminary data.</text>
</comment>
<accession>A0ABP6N5J1</accession>
<evidence type="ECO:0008006" key="5">
    <source>
        <dbReference type="Google" id="ProtNLM"/>
    </source>
</evidence>
<keyword evidence="2" id="KW-1133">Transmembrane helix</keyword>
<dbReference type="InterPro" id="IPR016024">
    <property type="entry name" value="ARM-type_fold"/>
</dbReference>
<keyword evidence="2" id="KW-0812">Transmembrane</keyword>
<feature type="compositionally biased region" description="Polar residues" evidence="1">
    <location>
        <begin position="772"/>
        <end position="788"/>
    </location>
</feature>
<evidence type="ECO:0000313" key="3">
    <source>
        <dbReference type="EMBL" id="GAA3136674.1"/>
    </source>
</evidence>
<sequence length="828" mass="86088">MAQTKVGEAYVEVHSRLSKDFASKLREDLQSRLMPVGRDMGRELGAGIGETAGRSFGDSFGDNVSARIGESARDVESKISTHFGKALGSVRSLGEGFAGLSVNVASSIGSMSLAAGAMASAAGAAASLGAALAPAAGIVAALPGALALGAAGVSTLKVALSGVGDAFAAALSGDYEKFMEEATNISGVAGEVAYELFQMSGAFKFVKESVQDALFAPLVGEMESLRPVLDAVREGMTGVSGEFGKGALQLLEFVRSSESLWAIRSIFQSLEDSVRAFRPALDPLLAGFRDLSVVGSGWLSTLVPGIAQAAEKFGLFLSHASASGQALDWMNTALAVFKQLGQIAGDVGGIIKAVFGALEQTGSSALGIIGQLTSNMRTFLESAKGQDALVRIFSALQQIGAALTPVLEALIGAVAVLAPAIAQVAEALGPVLAAAITAIAPAVAQLAMGLAEVFRHLMPLVPIIGQFAQILATVLVQALNVIAPVIPTVAQAILALFEALAPLIPAVAELAALLVNELARIIIEMAPYLPDMVRAFIELTFAITPLIRPIADLVIKLTPLLPIVTDVIRLFAELAKQVLPPLVDAIEWLGGVTEKIVAKINQLWDDFYSHVRSAVDKIDDAISWFGELPGKFSEWFGRAKDGAVNAFNTVVSTARDLPATIANAISNIGNNLRTIGWNAIIGLWNGIVDAWNRFVDWWNRAVDSIVDAAKRILGIASPSKVFHEIGRNVGEGLALGVKATAGLVEKAVTGLADTAVNAWDAPVLTPVAVSGTASPATPSVSTRTTGSRDATADQGPGRVYNVTVNAAPTVPTERQLVNALSYADTLYM</sequence>
<protein>
    <recommendedName>
        <fullName evidence="5">Tape measure protein</fullName>
    </recommendedName>
</protein>
<dbReference type="Proteomes" id="UP001500320">
    <property type="component" value="Unassembled WGS sequence"/>
</dbReference>
<name>A0ABP6N5J1_9ACTN</name>
<dbReference type="SUPFAM" id="SSF48371">
    <property type="entry name" value="ARM repeat"/>
    <property type="match status" value="1"/>
</dbReference>
<keyword evidence="4" id="KW-1185">Reference proteome</keyword>
<dbReference type="EMBL" id="BAAAUT010000021">
    <property type="protein sequence ID" value="GAA3136674.1"/>
    <property type="molecule type" value="Genomic_DNA"/>
</dbReference>
<feature type="transmembrane region" description="Helical" evidence="2">
    <location>
        <begin position="427"/>
        <end position="451"/>
    </location>
</feature>
<keyword evidence="2" id="KW-0472">Membrane</keyword>
<feature type="transmembrane region" description="Helical" evidence="2">
    <location>
        <begin position="399"/>
        <end position="421"/>
    </location>
</feature>
<evidence type="ECO:0000313" key="4">
    <source>
        <dbReference type="Proteomes" id="UP001500320"/>
    </source>
</evidence>
<feature type="transmembrane region" description="Helical" evidence="2">
    <location>
        <begin position="463"/>
        <end position="486"/>
    </location>
</feature>
<evidence type="ECO:0000256" key="1">
    <source>
        <dbReference type="SAM" id="MobiDB-lite"/>
    </source>
</evidence>
<organism evidence="3 4">
    <name type="scientific">Planomonospora alba</name>
    <dbReference type="NCBI Taxonomy" id="161354"/>
    <lineage>
        <taxon>Bacteria</taxon>
        <taxon>Bacillati</taxon>
        <taxon>Actinomycetota</taxon>
        <taxon>Actinomycetes</taxon>
        <taxon>Streptosporangiales</taxon>
        <taxon>Streptosporangiaceae</taxon>
        <taxon>Planomonospora</taxon>
    </lineage>
</organism>
<feature type="region of interest" description="Disordered" evidence="1">
    <location>
        <begin position="772"/>
        <end position="797"/>
    </location>
</feature>